<proteinExistence type="predicted"/>
<dbReference type="Proteomes" id="UP000189703">
    <property type="component" value="Unplaced"/>
</dbReference>
<sequence>MASSDNLASLEPWTFRTFTDSWVSDAFLRDTETLTKALQKSLSNDSDTLTVAGDTNSAASIFNLIKPETVPTPTGSGSEPEMATKRRNTAPAATGKISKRKSRASKRSPTTFITADPANFRQMVQQVTGVRFGNSPVPGPILKPEPQRPGTRLQGCLPTLDTSAFLLDHHQQQNQMVGPTSMPQAHVSFAPVANGSTGLDFDAFQSFPTLESWRVM</sequence>
<dbReference type="OrthoDB" id="780868at2759"/>
<dbReference type="RefSeq" id="XP_010251861.1">
    <property type="nucleotide sequence ID" value="XM_010253559.2"/>
</dbReference>
<evidence type="ECO:0000256" key="1">
    <source>
        <dbReference type="SAM" id="MobiDB-lite"/>
    </source>
</evidence>
<dbReference type="FunCoup" id="A0A1U7ZJT1">
    <property type="interactions" value="894"/>
</dbReference>
<dbReference type="Pfam" id="PF05678">
    <property type="entry name" value="VQ"/>
    <property type="match status" value="1"/>
</dbReference>
<dbReference type="InterPro" id="IPR039609">
    <property type="entry name" value="VQ_15/22"/>
</dbReference>
<protein>
    <submittedName>
        <fullName evidence="3">Calmodulin-binding protein 25-like</fullName>
    </submittedName>
</protein>
<reference evidence="3" key="1">
    <citation type="submission" date="2025-08" db="UniProtKB">
        <authorList>
            <consortium name="RefSeq"/>
        </authorList>
    </citation>
    <scope>IDENTIFICATION</scope>
</reference>
<dbReference type="GO" id="GO:0005516">
    <property type="term" value="F:calmodulin binding"/>
    <property type="evidence" value="ECO:0000318"/>
    <property type="project" value="GO_Central"/>
</dbReference>
<dbReference type="OMA" id="LESWRVM"/>
<dbReference type="AlphaFoldDB" id="A0A1U7ZJT1"/>
<dbReference type="STRING" id="4432.A0A1U7ZJT1"/>
<gene>
    <name evidence="3" type="primary">LOC104593616</name>
</gene>
<dbReference type="PANTHER" id="PTHR33179:SF9">
    <property type="entry name" value="OS01G0278000 PROTEIN"/>
    <property type="match status" value="1"/>
</dbReference>
<feature type="compositionally biased region" description="Basic residues" evidence="1">
    <location>
        <begin position="97"/>
        <end position="106"/>
    </location>
</feature>
<dbReference type="InterPro" id="IPR008889">
    <property type="entry name" value="VQ"/>
</dbReference>
<dbReference type="KEGG" id="nnu:104593616"/>
<dbReference type="GO" id="GO:0005634">
    <property type="term" value="C:nucleus"/>
    <property type="evidence" value="ECO:0000318"/>
    <property type="project" value="GO_Central"/>
</dbReference>
<dbReference type="GO" id="GO:0006970">
    <property type="term" value="P:response to osmotic stress"/>
    <property type="evidence" value="ECO:0000318"/>
    <property type="project" value="GO_Central"/>
</dbReference>
<evidence type="ECO:0000313" key="3">
    <source>
        <dbReference type="RefSeq" id="XP_010251861.1"/>
    </source>
</evidence>
<keyword evidence="2" id="KW-1185">Reference proteome</keyword>
<dbReference type="PANTHER" id="PTHR33179">
    <property type="entry name" value="VQ MOTIF-CONTAINING PROTEIN"/>
    <property type="match status" value="1"/>
</dbReference>
<accession>A0A1U7ZJT1</accession>
<evidence type="ECO:0000313" key="2">
    <source>
        <dbReference type="Proteomes" id="UP000189703"/>
    </source>
</evidence>
<organism evidence="2 3">
    <name type="scientific">Nelumbo nucifera</name>
    <name type="common">Sacred lotus</name>
    <dbReference type="NCBI Taxonomy" id="4432"/>
    <lineage>
        <taxon>Eukaryota</taxon>
        <taxon>Viridiplantae</taxon>
        <taxon>Streptophyta</taxon>
        <taxon>Embryophyta</taxon>
        <taxon>Tracheophyta</taxon>
        <taxon>Spermatophyta</taxon>
        <taxon>Magnoliopsida</taxon>
        <taxon>Proteales</taxon>
        <taxon>Nelumbonaceae</taxon>
        <taxon>Nelumbo</taxon>
    </lineage>
</organism>
<dbReference type="GeneID" id="104593616"/>
<dbReference type="eggNOG" id="ENOG502S2VA">
    <property type="taxonomic scope" value="Eukaryota"/>
</dbReference>
<name>A0A1U7ZJT1_NELNU</name>
<feature type="region of interest" description="Disordered" evidence="1">
    <location>
        <begin position="66"/>
        <end position="109"/>
    </location>
</feature>